<organism evidence="1 2">
    <name type="scientific">Rhodobacter ferrooxidans</name>
    <dbReference type="NCBI Taxonomy" id="371731"/>
    <lineage>
        <taxon>Bacteria</taxon>
        <taxon>Pseudomonadati</taxon>
        <taxon>Pseudomonadota</taxon>
        <taxon>Alphaproteobacteria</taxon>
        <taxon>Rhodobacterales</taxon>
        <taxon>Rhodobacter group</taxon>
        <taxon>Rhodobacter</taxon>
    </lineage>
</organism>
<comment type="caution">
    <text evidence="1">The sequence shown here is derived from an EMBL/GenBank/DDBJ whole genome shotgun (WGS) entry which is preliminary data.</text>
</comment>
<proteinExistence type="predicted"/>
<name>C8S1N7_9RHOB</name>
<dbReference type="AlphaFoldDB" id="C8S1N7"/>
<gene>
    <name evidence="1" type="ORF">Rsw2DRAFT_1965</name>
</gene>
<dbReference type="EMBL" id="ACYY01000011">
    <property type="protein sequence ID" value="EEW25210.1"/>
    <property type="molecule type" value="Genomic_DNA"/>
</dbReference>
<keyword evidence="2" id="KW-1185">Reference proteome</keyword>
<evidence type="ECO:0000313" key="1">
    <source>
        <dbReference type="EMBL" id="EEW25210.1"/>
    </source>
</evidence>
<evidence type="ECO:0000313" key="2">
    <source>
        <dbReference type="Proteomes" id="UP000010121"/>
    </source>
</evidence>
<protein>
    <submittedName>
        <fullName evidence="1">Uncharacterized protein</fullName>
    </submittedName>
</protein>
<accession>C8S1N7</accession>
<dbReference type="Proteomes" id="UP000010121">
    <property type="component" value="Unassembled WGS sequence"/>
</dbReference>
<feature type="non-terminal residue" evidence="1">
    <location>
        <position position="1"/>
    </location>
</feature>
<reference evidence="1 2" key="1">
    <citation type="submission" date="2009-08" db="EMBL/GenBank/DDBJ databases">
        <title>The draft genome of Rhodobacter sp. SW2.</title>
        <authorList>
            <consortium name="US DOE Joint Genome Institute (JGI-PGF)"/>
            <person name="Lucas S."/>
            <person name="Copeland A."/>
            <person name="Lapidus A."/>
            <person name="Glavina del Rio T."/>
            <person name="Tice H."/>
            <person name="Bruce D."/>
            <person name="Goodwin L."/>
            <person name="Pitluck S."/>
            <person name="Larimer F."/>
            <person name="Land M.L."/>
            <person name="Hauser L."/>
            <person name="Emerson D."/>
        </authorList>
    </citation>
    <scope>NUCLEOTIDE SEQUENCE [LARGE SCALE GENOMIC DNA]</scope>
    <source>
        <strain evidence="1 2">SW2</strain>
    </source>
</reference>
<sequence length="31" mass="3069">ALNFAARARGDSLAGVIDRVAQATLGLEAAA</sequence>